<keyword evidence="1" id="KW-0812">Transmembrane</keyword>
<evidence type="ECO:0000313" key="3">
    <source>
        <dbReference type="Proteomes" id="UP000178510"/>
    </source>
</evidence>
<gene>
    <name evidence="2" type="ORF">A3J58_00125</name>
</gene>
<keyword evidence="1" id="KW-1133">Transmembrane helix</keyword>
<dbReference type="AlphaFoldDB" id="A0A1G2KYZ4"/>
<organism evidence="2 3">
    <name type="scientific">Candidatus Sungbacteria bacterium RIFCSPHIGHO2_02_FULL_52_23</name>
    <dbReference type="NCBI Taxonomy" id="1802274"/>
    <lineage>
        <taxon>Bacteria</taxon>
        <taxon>Candidatus Sungiibacteriota</taxon>
    </lineage>
</organism>
<accession>A0A1G2KYZ4</accession>
<protein>
    <submittedName>
        <fullName evidence="2">Uncharacterized protein</fullName>
    </submittedName>
</protein>
<name>A0A1G2KYZ4_9BACT</name>
<proteinExistence type="predicted"/>
<evidence type="ECO:0000313" key="2">
    <source>
        <dbReference type="EMBL" id="OHA03722.1"/>
    </source>
</evidence>
<keyword evidence="1" id="KW-0472">Membrane</keyword>
<reference evidence="2 3" key="1">
    <citation type="journal article" date="2016" name="Nat. Commun.">
        <title>Thousands of microbial genomes shed light on interconnected biogeochemical processes in an aquifer system.</title>
        <authorList>
            <person name="Anantharaman K."/>
            <person name="Brown C.T."/>
            <person name="Hug L.A."/>
            <person name="Sharon I."/>
            <person name="Castelle C.J."/>
            <person name="Probst A.J."/>
            <person name="Thomas B.C."/>
            <person name="Singh A."/>
            <person name="Wilkins M.J."/>
            <person name="Karaoz U."/>
            <person name="Brodie E.L."/>
            <person name="Williams K.H."/>
            <person name="Hubbard S.S."/>
            <person name="Banfield J.F."/>
        </authorList>
    </citation>
    <scope>NUCLEOTIDE SEQUENCE [LARGE SCALE GENOMIC DNA]</scope>
</reference>
<comment type="caution">
    <text evidence="2">The sequence shown here is derived from an EMBL/GenBank/DDBJ whole genome shotgun (WGS) entry which is preliminary data.</text>
</comment>
<dbReference type="EMBL" id="MHQM01000021">
    <property type="protein sequence ID" value="OHA03722.1"/>
    <property type="molecule type" value="Genomic_DNA"/>
</dbReference>
<evidence type="ECO:0000256" key="1">
    <source>
        <dbReference type="SAM" id="Phobius"/>
    </source>
</evidence>
<dbReference type="Proteomes" id="UP000178510">
    <property type="component" value="Unassembled WGS sequence"/>
</dbReference>
<feature type="transmembrane region" description="Helical" evidence="1">
    <location>
        <begin position="81"/>
        <end position="102"/>
    </location>
</feature>
<sequence length="128" mass="14438">MGTLLFLTDYVIWHYGRAPQDLLGIARNLLWSCWHFFSIPDLARTLFAPFARIRQTYFNINNLEESFQNLTANTVSRVVGLVLRTIVIVAGLVCEVILAGILVIVWTAWFLLPAIIVLFLILGSGIFA</sequence>
<feature type="transmembrane region" description="Helical" evidence="1">
    <location>
        <begin position="108"/>
        <end position="127"/>
    </location>
</feature>